<feature type="domain" description="Fibronectin type-III" evidence="4">
    <location>
        <begin position="1072"/>
        <end position="1171"/>
    </location>
</feature>
<dbReference type="PANTHER" id="PTHR31594:SF16">
    <property type="entry name" value="SI:CH211-281L24.3"/>
    <property type="match status" value="1"/>
</dbReference>
<dbReference type="Proteomes" id="UP000297703">
    <property type="component" value="Unassembled WGS sequence"/>
</dbReference>
<proteinExistence type="inferred from homology"/>
<dbReference type="InterPro" id="IPR027417">
    <property type="entry name" value="P-loop_NTPase"/>
</dbReference>
<feature type="domain" description="Fibronectin type-III" evidence="4">
    <location>
        <begin position="516"/>
        <end position="612"/>
    </location>
</feature>
<dbReference type="InterPro" id="IPR040581">
    <property type="entry name" value="Thioredoxin_11"/>
</dbReference>
<dbReference type="STRING" id="55544.A0A4D9E761"/>
<dbReference type="InterPro" id="IPR048997">
    <property type="entry name" value="Stonustoxin-like_helical"/>
</dbReference>
<feature type="domain" description="Fibronectin type-III" evidence="4">
    <location>
        <begin position="1172"/>
        <end position="1272"/>
    </location>
</feature>
<dbReference type="PROSITE" id="PS50853">
    <property type="entry name" value="FN3"/>
    <property type="match status" value="4"/>
</dbReference>
<organism evidence="5 6">
    <name type="scientific">Platysternon megacephalum</name>
    <name type="common">big-headed turtle</name>
    <dbReference type="NCBI Taxonomy" id="55544"/>
    <lineage>
        <taxon>Eukaryota</taxon>
        <taxon>Metazoa</taxon>
        <taxon>Chordata</taxon>
        <taxon>Craniata</taxon>
        <taxon>Vertebrata</taxon>
        <taxon>Euteleostomi</taxon>
        <taxon>Archelosauria</taxon>
        <taxon>Testudinata</taxon>
        <taxon>Testudines</taxon>
        <taxon>Cryptodira</taxon>
        <taxon>Durocryptodira</taxon>
        <taxon>Testudinoidea</taxon>
        <taxon>Platysternidae</taxon>
        <taxon>Platysternon</taxon>
    </lineage>
</organism>
<dbReference type="SUPFAM" id="SSF52540">
    <property type="entry name" value="P-loop containing nucleoside triphosphate hydrolases"/>
    <property type="match status" value="1"/>
</dbReference>
<feature type="coiled-coil region" evidence="2">
    <location>
        <begin position="1687"/>
        <end position="1735"/>
    </location>
</feature>
<dbReference type="InterPro" id="IPR013783">
    <property type="entry name" value="Ig-like_fold"/>
</dbReference>
<dbReference type="InterPro" id="IPR036116">
    <property type="entry name" value="FN3_sf"/>
</dbReference>
<gene>
    <name evidence="5" type="ORF">DR999_PMT11819</name>
</gene>
<reference evidence="5 6" key="2">
    <citation type="submission" date="2019-04" db="EMBL/GenBank/DDBJ databases">
        <title>The genome sequence of big-headed turtle.</title>
        <authorList>
            <person name="Gong S."/>
        </authorList>
    </citation>
    <scope>NUCLEOTIDE SEQUENCE [LARGE SCALE GENOMIC DNA]</scope>
    <source>
        <strain evidence="5">DO16091913</strain>
        <tissue evidence="5">Muscle</tissue>
    </source>
</reference>
<dbReference type="Pfam" id="PF00041">
    <property type="entry name" value="fn3"/>
    <property type="match status" value="4"/>
</dbReference>
<keyword evidence="1" id="KW-0342">GTP-binding</keyword>
<keyword evidence="1" id="KW-0547">Nucleotide-binding</keyword>
<feature type="compositionally biased region" description="Polar residues" evidence="3">
    <location>
        <begin position="598"/>
        <end position="615"/>
    </location>
</feature>
<evidence type="ECO:0000256" key="2">
    <source>
        <dbReference type="SAM" id="Coils"/>
    </source>
</evidence>
<feature type="region of interest" description="Disordered" evidence="3">
    <location>
        <begin position="1154"/>
        <end position="1174"/>
    </location>
</feature>
<dbReference type="InterPro" id="IPR052090">
    <property type="entry name" value="Cytolytic_pore-forming_toxin"/>
</dbReference>
<sequence>MAGSADTIAMPALGRPFQLGMLYDCRKDSLIPGITLWGLEQLLKDVHTKPQPRTEFEIIASDTIEDKANALNVTASLKASFLGGLVEVSGSAKYLNDTKKSKQQARITLQYSATTKFEQLTMNHLGPENVSYPAVFDQGTATHVVTAVLYGAQAFFVFDREVSSSKNVREIEGKLQIAIKKIPMFSIEGEGAVKMDESEKLNAEKFNCKFHGDFALENNPTNFQDAMKTYSTLPKLLGDSGEKAVPVRVWLYPLTKLDSKAAQLVREISLSLISDAQTAMEELAEVNMRCNDIVKNPIATSFPEIKQKIQQFKNLCKQHRQTFQKQLAGLLPLIRGGGKEEGALVDILLCKNQSPFNIQSLSEFLGTKEKEMNYVNSYLRILSSVKVVSSQSELDEIVLHPELDFIVSFTFTSLHEEEPYLSDLKQWLQTQFIKETHDPAPASSVAEKPKSKVWFEEKEMYKKARQSAKSLSHFVSVNKSNGKTRFIVASVPDKDNPGTSIYLYEDGDLVSTNFEPPSKPLPALIDGIRHDRVQLTFNPAAYGRAAISGYRAEYRIVGQENWTAVTVNNTQVTFTVTGLRANTEYQFRYAAVSKPGLSESSDVSDPVKTLSSTSPPGKPVTVIVDSSAIALTWECPSVIGDGVSIREYKVEYKEEAGDTSQEGKDKWLDRRTEKRTEFCTIDGLRPEMSYRFRVSAVCADGAVSDPSEETCISTLKKADTIEMPALGRPFQLGMLYDCRRDSLIPEGEGALKMDDREKEQAEKFSCKFYGDFSLENNPVTYQDAMKVYSTLPKLLGDSGEKAVPVRVWLYPLTKLDSKAAQLVREISLTLIFDIQTSLEQLTELDMQCNDAVKNPIATTFPEIKRKIQKFRDLCIQHRQTFQKQLAGLLPSIRGGGKEEGALVDILTYKKQSPFNTQQLNEFLDKKEREMNFVNSYLSALKDVEVVSSRNKLDEIVLDLMNDFVIAFMFTSLHEEEPYLSDLILWLQTQFMKNTQDPASASSVSKKSKLWFEDKERNQKARKSAKSISDFAWVNKSNGKTRFIVASVPDEDNPGASIYLYENGDLVSTNYEPPSKPLSLLIDGVRHDHVQLTFKPSAFGRKEISCYRVEYRMVGQENWTAVDTNDKQETFTVTGLCPNTTYQFRYAAVSKPGLSESSDVSDPVKMLPTSPPGKSEKATVVSSAIALTWESPSVIGDGVSIREYQVEYKEEAEGERHEGKAKWLERRTGKRTEFCIIDGLRPRTPYRFRVSAVCADGTVSHPGEEVSVSTSGEELRTLTQDFCKKSTLIEKGQPSVYALPIEKTVFDSNTTHLKYRLGKENLQIPNKVIMVLGATGSGKTTLISGMINYVLGVQWEDEFRFKLIHETAKRSQAESQTSEVTAYEVNYKKGFKVPYSLTIIDTPGFGDTRGIEQDKEITRQIREFFSTQGAIDHIDAVCVVVQASLARLTHAQKYVFDSVLSIFGKDIKDNIQILITFADGQTPPVLEAIKTADVPCAKDAKGNPIHFKFNNSTLFACNAGADEGSFNFDEMFWKMGAMSMKTFFDSLVKLETRSLTLTQEVLRERKELETAVEGLQPQIKAGLVKLEELRKTQEALEQHKDDMEANKDFEYEVEKTVPVQENISGSGDYITNCQRCHYTCHYPCAIPNDDGKRGCAAIDGNTGCCSVCPGKCFWNVHFNQKYRWEYKVVKEKQTYAQLKEKYETASGEVLSTQNVVEKLSQEYSAVEEVLMELIDKSSRSLQRLQAIALKPNPLSTPEYIDLLIMSEQQELKPGYQERIKSLREVREVAEIIRKIANKEALLPGEKDMYKKIEEKQSGLKKFVKGKLDIVKSWFR</sequence>
<dbReference type="Pfam" id="PF18078">
    <property type="entry name" value="Thioredoxin_11"/>
    <property type="match status" value="2"/>
</dbReference>
<accession>A0A4D9E761</accession>
<dbReference type="Gene3D" id="2.60.40.10">
    <property type="entry name" value="Immunoglobulins"/>
    <property type="match status" value="4"/>
</dbReference>
<evidence type="ECO:0000256" key="3">
    <source>
        <dbReference type="SAM" id="MobiDB-lite"/>
    </source>
</evidence>
<dbReference type="InterPro" id="IPR056072">
    <property type="entry name" value="SNTX_MACPF/CDC-like_dom"/>
</dbReference>
<keyword evidence="2" id="KW-0175">Coiled coil</keyword>
<evidence type="ECO:0000259" key="4">
    <source>
        <dbReference type="PROSITE" id="PS50853"/>
    </source>
</evidence>
<protein>
    <submittedName>
        <fullName evidence="5">NADPH oxidase 4</fullName>
    </submittedName>
</protein>
<dbReference type="Gene3D" id="3.40.50.300">
    <property type="entry name" value="P-loop containing nucleotide triphosphate hydrolases"/>
    <property type="match status" value="1"/>
</dbReference>
<comment type="similarity">
    <text evidence="1">Belongs to the TRAFAC class TrmE-Era-EngA-EngB-Septin-like GTPase superfamily. Septin GTPase family.</text>
</comment>
<feature type="domain" description="Fibronectin type-III" evidence="4">
    <location>
        <begin position="615"/>
        <end position="717"/>
    </location>
</feature>
<dbReference type="InterPro" id="IPR030379">
    <property type="entry name" value="G_SEPTIN_dom"/>
</dbReference>
<dbReference type="CDD" id="cd00063">
    <property type="entry name" value="FN3"/>
    <property type="match status" value="4"/>
</dbReference>
<dbReference type="Pfam" id="PF24674">
    <property type="entry name" value="MACPF_SNTX"/>
    <property type="match status" value="1"/>
</dbReference>
<reference evidence="5 6" key="1">
    <citation type="submission" date="2019-04" db="EMBL/GenBank/DDBJ databases">
        <title>Draft genome of the big-headed turtle Platysternon megacephalum.</title>
        <authorList>
            <person name="Gong S."/>
        </authorList>
    </citation>
    <scope>NUCLEOTIDE SEQUENCE [LARGE SCALE GENOMIC DNA]</scope>
    <source>
        <strain evidence="5">DO16091913</strain>
        <tissue evidence="5">Muscle</tissue>
    </source>
</reference>
<keyword evidence="6" id="KW-1185">Reference proteome</keyword>
<dbReference type="GO" id="GO:0005525">
    <property type="term" value="F:GTP binding"/>
    <property type="evidence" value="ECO:0007669"/>
    <property type="project" value="UniProtKB-KW"/>
</dbReference>
<dbReference type="Pfam" id="PF00735">
    <property type="entry name" value="Septin"/>
    <property type="match status" value="1"/>
</dbReference>
<dbReference type="OrthoDB" id="8954335at2759"/>
<dbReference type="SUPFAM" id="SSF49265">
    <property type="entry name" value="Fibronectin type III"/>
    <property type="match status" value="2"/>
</dbReference>
<dbReference type="EMBL" id="QXTE01000112">
    <property type="protein sequence ID" value="TFK05547.1"/>
    <property type="molecule type" value="Genomic_DNA"/>
</dbReference>
<evidence type="ECO:0000256" key="1">
    <source>
        <dbReference type="RuleBase" id="RU004560"/>
    </source>
</evidence>
<evidence type="ECO:0000313" key="6">
    <source>
        <dbReference type="Proteomes" id="UP000297703"/>
    </source>
</evidence>
<dbReference type="Pfam" id="PF21109">
    <property type="entry name" value="Stonustoxin_helical"/>
    <property type="match status" value="2"/>
</dbReference>
<dbReference type="PANTHER" id="PTHR31594">
    <property type="entry name" value="AIG1-TYPE G DOMAIN-CONTAINING PROTEIN"/>
    <property type="match status" value="1"/>
</dbReference>
<evidence type="ECO:0000313" key="5">
    <source>
        <dbReference type="EMBL" id="TFK05547.1"/>
    </source>
</evidence>
<comment type="caution">
    <text evidence="5">The sequence shown here is derived from an EMBL/GenBank/DDBJ whole genome shotgun (WGS) entry which is preliminary data.</text>
</comment>
<dbReference type="FunFam" id="3.40.50.300:FF:002049">
    <property type="entry name" value="Si:ch73-170d6.2"/>
    <property type="match status" value="1"/>
</dbReference>
<dbReference type="InterPro" id="IPR003961">
    <property type="entry name" value="FN3_dom"/>
</dbReference>
<name>A0A4D9E761_9SAUR</name>
<dbReference type="SMART" id="SM00060">
    <property type="entry name" value="FN3"/>
    <property type="match status" value="4"/>
</dbReference>
<feature type="region of interest" description="Disordered" evidence="3">
    <location>
        <begin position="596"/>
        <end position="615"/>
    </location>
</feature>